<dbReference type="InterPro" id="IPR025743">
    <property type="entry name" value="TssM1_N"/>
</dbReference>
<feature type="domain" description="Type VI secretion system component TssM1 N-terminal" evidence="2">
    <location>
        <begin position="216"/>
        <end position="388"/>
    </location>
</feature>
<dbReference type="Pfam" id="PF14331">
    <property type="entry name" value="IcmF-related_N"/>
    <property type="match status" value="1"/>
</dbReference>
<keyword evidence="1" id="KW-0472">Membrane</keyword>
<gene>
    <name evidence="3" type="ORF">N825_33860</name>
</gene>
<dbReference type="PANTHER" id="PTHR36153">
    <property type="entry name" value="INNER MEMBRANE PROTEIN-RELATED"/>
    <property type="match status" value="1"/>
</dbReference>
<dbReference type="PATRIC" id="fig|1385369.3.peg.2215"/>
<keyword evidence="1" id="KW-1133">Transmembrane helix</keyword>
<dbReference type="InterPro" id="IPR053156">
    <property type="entry name" value="T6SS_TssM-like"/>
</dbReference>
<evidence type="ECO:0000259" key="2">
    <source>
        <dbReference type="Pfam" id="PF14331"/>
    </source>
</evidence>
<proteinExistence type="predicted"/>
<keyword evidence="4" id="KW-1185">Reference proteome</keyword>
<name>W9H3Z5_9PROT</name>
<dbReference type="STRING" id="1385369.N825_33860"/>
<protein>
    <recommendedName>
        <fullName evidence="2">Type VI secretion system component TssM1 N-terminal domain-containing protein</fullName>
    </recommendedName>
</protein>
<dbReference type="OrthoDB" id="9758229at2"/>
<dbReference type="RefSeq" id="WP_037450862.1">
    <property type="nucleotide sequence ID" value="NZ_AVFL01000006.1"/>
</dbReference>
<evidence type="ECO:0000256" key="1">
    <source>
        <dbReference type="SAM" id="Phobius"/>
    </source>
</evidence>
<reference evidence="3 4" key="1">
    <citation type="submission" date="2013-08" db="EMBL/GenBank/DDBJ databases">
        <title>The genome sequence of Skermanella stibiiresistens.</title>
        <authorList>
            <person name="Zhu W."/>
            <person name="Wang G."/>
        </authorList>
    </citation>
    <scope>NUCLEOTIDE SEQUENCE [LARGE SCALE GENOMIC DNA]</scope>
    <source>
        <strain evidence="3 4">SB22</strain>
    </source>
</reference>
<sequence length="1296" mass="138281">MVGMILSEAGMALVLIGPYALPFILLYAIWRGLKRLKARVARALPGGKRRAIPIVKPQPTRPSRRLLPAFKFRMPRPRLPRWPVKAAPDTTVAVAEAAPEPAPLSPPAPVIKVPRYSPPQPSTPAPVEETGFSIGHIHSEGLGILKRQVPRQYRRAEVPWFLALGEASSCEPLLFAPGSTHAKWPQAGNCPCAWLFCEGGVILDVAGPAAAMADGEDGDWQALMEAFRKHPQPRPLDGVILFVDIDDLTDTVATALNRRLHTLQETLGTVSPVFIVMKGGERLDGFAEFRALLPDAMVDGLFGWSATDDMLDFDSGTADRVVDALIADVSKVEADLLMIDRFDRGRKRLTRLVSSLERLREPYANFLQNLLAPHPGGEAFPLARVHVTGRLDDAGGVEPVFSRGLTRHAFFVETGRGRPTARRMAATRRRVHRAQAALAVSVSAFALVAWQQGASLSWQASVAEDSVRTLRRELTPSGPLDASAILPAVAALGDNRLATPAIPFSLASSVDQDNRRLAILAIRRLIVSQFPDARADTGAGLDGQGQLAAQLGHVQRLRDQIERYERFRLSRSMADLAALVGDAVPTVDDGLIKEAIAGMDLPAVDPLPVTAEAERETLRLADDMARSMFGSAPVRARITALSKSLQALEAAVKDGGMTGGAIRPVIQDAEALKATLAHPNEILQAAADRRLPGDIKDMLDRMGPTASAVTAMFIKAAADLEAEMLAAEAPLAGPLVVRTQDAPGYAPSPSLTSLASAVDALAAQAHLAEAEPTDPSTDPVEALGGLRQVIIAHRSMKAAQPLPEALGRAADLSFGRYLQTRLQRFLNGPIFTVDGADFLRSASSIVKEVAAGARPYLEPAARAELDRALDSRATALLERADAFLKTRKPFDMVADAAANWTGETGAMRRAFAVADGAALSAKLSETRGLILDGPGADARAAADLMAASAAADAKLAARSLRWREIMEPSSGSIEAMERFVLQTDAMDAATCQNTLKMFKERVGDDTAGDPIAATLSKARAGFANRCSDLAKVARREEPASTPAPSASSALASLGAAFAPLENRFPFVGPRGGIDAPDVAPRDVRRFLQVFDQLRTQALEEAAGGGRRKSVEIRLFVDQIEAARPLLESLMPMDRNPEPIAVEFDYGINRMAEVGGGEIIDWSIRSGGSAVGPGSASRVMRWSPGEPLLVSFRWASGSRYRPRRDEGYGTASVRDDTITIVERGPWALLRLIRLRGMETAGLAAPSAGGAVIRVALPTRTVSGAPAPDTVVFVGARIMAGNGSKSFGVSALPSHFPG</sequence>
<dbReference type="EMBL" id="AVFL01000006">
    <property type="protein sequence ID" value="EWY40920.1"/>
    <property type="molecule type" value="Genomic_DNA"/>
</dbReference>
<organism evidence="3 4">
    <name type="scientific">Skermanella stibiiresistens SB22</name>
    <dbReference type="NCBI Taxonomy" id="1385369"/>
    <lineage>
        <taxon>Bacteria</taxon>
        <taxon>Pseudomonadati</taxon>
        <taxon>Pseudomonadota</taxon>
        <taxon>Alphaproteobacteria</taxon>
        <taxon>Rhodospirillales</taxon>
        <taxon>Azospirillaceae</taxon>
        <taxon>Skermanella</taxon>
    </lineage>
</organism>
<evidence type="ECO:0000313" key="4">
    <source>
        <dbReference type="Proteomes" id="UP000019486"/>
    </source>
</evidence>
<dbReference type="Proteomes" id="UP000019486">
    <property type="component" value="Unassembled WGS sequence"/>
</dbReference>
<comment type="caution">
    <text evidence="3">The sequence shown here is derived from an EMBL/GenBank/DDBJ whole genome shotgun (WGS) entry which is preliminary data.</text>
</comment>
<feature type="transmembrane region" description="Helical" evidence="1">
    <location>
        <begin position="12"/>
        <end position="30"/>
    </location>
</feature>
<dbReference type="PANTHER" id="PTHR36153:SF1">
    <property type="entry name" value="TYPE VI SECRETION SYSTEM COMPONENT TSSM1"/>
    <property type="match status" value="1"/>
</dbReference>
<accession>W9H3Z5</accession>
<keyword evidence="1" id="KW-0812">Transmembrane</keyword>
<evidence type="ECO:0000313" key="3">
    <source>
        <dbReference type="EMBL" id="EWY40920.1"/>
    </source>
</evidence>